<name>A0A549TI16_9HYPH</name>
<feature type="transmembrane region" description="Helical" evidence="1">
    <location>
        <begin position="47"/>
        <end position="65"/>
    </location>
</feature>
<sequence>MIEIPISFATAAAPLAALTGFAAGLALGLLHFLTLKRNTEFFAQGRFGRAFLLQLVRFGLLIAVMAVMAKIGAVALLACLSGLLLSRALILKRERRAS</sequence>
<dbReference type="AlphaFoldDB" id="A0A549TI16"/>
<evidence type="ECO:0000313" key="2">
    <source>
        <dbReference type="EMBL" id="TRL42752.1"/>
    </source>
</evidence>
<feature type="transmembrane region" description="Helical" evidence="1">
    <location>
        <begin position="12"/>
        <end position="35"/>
    </location>
</feature>
<dbReference type="Pfam" id="PF12966">
    <property type="entry name" value="AtpR"/>
    <property type="match status" value="1"/>
</dbReference>
<feature type="transmembrane region" description="Helical" evidence="1">
    <location>
        <begin position="71"/>
        <end position="90"/>
    </location>
</feature>
<evidence type="ECO:0008006" key="4">
    <source>
        <dbReference type="Google" id="ProtNLM"/>
    </source>
</evidence>
<comment type="caution">
    <text evidence="2">The sequence shown here is derived from an EMBL/GenBank/DDBJ whole genome shotgun (WGS) entry which is preliminary data.</text>
</comment>
<evidence type="ECO:0000256" key="1">
    <source>
        <dbReference type="SAM" id="Phobius"/>
    </source>
</evidence>
<dbReference type="EMBL" id="VJMG01000004">
    <property type="protein sequence ID" value="TRL42752.1"/>
    <property type="molecule type" value="Genomic_DNA"/>
</dbReference>
<keyword evidence="1" id="KW-0812">Transmembrane</keyword>
<keyword evidence="1" id="KW-0472">Membrane</keyword>
<dbReference type="InterPro" id="IPR017581">
    <property type="entry name" value="AtpR-like"/>
</dbReference>
<protein>
    <recommendedName>
        <fullName evidence="4">ATP synthase subunit I</fullName>
    </recommendedName>
</protein>
<evidence type="ECO:0000313" key="3">
    <source>
        <dbReference type="Proteomes" id="UP000316801"/>
    </source>
</evidence>
<dbReference type="Proteomes" id="UP000316801">
    <property type="component" value="Unassembled WGS sequence"/>
</dbReference>
<keyword evidence="3" id="KW-1185">Reference proteome</keyword>
<gene>
    <name evidence="2" type="ORF">FNA46_01485</name>
</gene>
<proteinExistence type="predicted"/>
<accession>A0A549TI16</accession>
<keyword evidence="1" id="KW-1133">Transmembrane helix</keyword>
<organism evidence="2 3">
    <name type="scientific">Rhizobium straminoryzae</name>
    <dbReference type="NCBI Taxonomy" id="1387186"/>
    <lineage>
        <taxon>Bacteria</taxon>
        <taxon>Pseudomonadati</taxon>
        <taxon>Pseudomonadota</taxon>
        <taxon>Alphaproteobacteria</taxon>
        <taxon>Hyphomicrobiales</taxon>
        <taxon>Rhizobiaceae</taxon>
        <taxon>Rhizobium/Agrobacterium group</taxon>
        <taxon>Rhizobium</taxon>
    </lineage>
</organism>
<reference evidence="2 3" key="1">
    <citation type="submission" date="2019-07" db="EMBL/GenBank/DDBJ databases">
        <title>Ln-dependent methylotrophs.</title>
        <authorList>
            <person name="Tani A."/>
        </authorList>
    </citation>
    <scope>NUCLEOTIDE SEQUENCE [LARGE SCALE GENOMIC DNA]</scope>
    <source>
        <strain evidence="2 3">SM12</strain>
    </source>
</reference>